<keyword evidence="8 12" id="KW-0798">TonB box</keyword>
<keyword evidence="9 11" id="KW-0472">Membrane</keyword>
<feature type="chain" id="PRO_5003320885" evidence="13">
    <location>
        <begin position="27"/>
        <end position="765"/>
    </location>
</feature>
<evidence type="ECO:0000256" key="3">
    <source>
        <dbReference type="ARBA" id="ARBA00022452"/>
    </source>
</evidence>
<dbReference type="HOGENOM" id="CLU_008287_15_1_5"/>
<dbReference type="Gene3D" id="2.40.170.20">
    <property type="entry name" value="TonB-dependent receptor, beta-barrel domain"/>
    <property type="match status" value="1"/>
</dbReference>
<reference evidence="17" key="1">
    <citation type="submission" date="2011-03" db="EMBL/GenBank/DDBJ databases">
        <title>Draft genome sequence of Brevundimonas diminuta.</title>
        <authorList>
            <person name="Brown P.J.B."/>
            <person name="Buechlein A."/>
            <person name="Hemmerich C."/>
            <person name="Brun Y.V."/>
        </authorList>
    </citation>
    <scope>NUCLEOTIDE SEQUENCE [LARGE SCALE GENOMIC DNA]</scope>
    <source>
        <strain evidence="17">C19</strain>
    </source>
</reference>
<keyword evidence="16" id="KW-0675">Receptor</keyword>
<dbReference type="InterPro" id="IPR039426">
    <property type="entry name" value="TonB-dep_rcpt-like"/>
</dbReference>
<comment type="subcellular location">
    <subcellularLocation>
        <location evidence="1 11">Cell outer membrane</location>
        <topology evidence="1 11">Multi-pass membrane protein</topology>
    </subcellularLocation>
</comment>
<dbReference type="InterPro" id="IPR012910">
    <property type="entry name" value="Plug_dom"/>
</dbReference>
<keyword evidence="5 11" id="KW-0812">Transmembrane</keyword>
<dbReference type="eggNOG" id="COG4773">
    <property type="taxonomic scope" value="Bacteria"/>
</dbReference>
<evidence type="ECO:0000256" key="6">
    <source>
        <dbReference type="ARBA" id="ARBA00023004"/>
    </source>
</evidence>
<dbReference type="STRING" id="715226.ABI_02740"/>
<comment type="similarity">
    <text evidence="11 12">Belongs to the TonB-dependent receptor family.</text>
</comment>
<keyword evidence="4" id="KW-0410">Iron transport</keyword>
<evidence type="ECO:0000259" key="15">
    <source>
        <dbReference type="Pfam" id="PF07715"/>
    </source>
</evidence>
<dbReference type="InterPro" id="IPR036942">
    <property type="entry name" value="Beta-barrel_TonB_sf"/>
</dbReference>
<protein>
    <submittedName>
        <fullName evidence="16">TonB dependent receptor family protein</fullName>
    </submittedName>
</protein>
<dbReference type="PANTHER" id="PTHR32552:SF81">
    <property type="entry name" value="TONB-DEPENDENT OUTER MEMBRANE RECEPTOR"/>
    <property type="match status" value="1"/>
</dbReference>
<evidence type="ECO:0000256" key="1">
    <source>
        <dbReference type="ARBA" id="ARBA00004571"/>
    </source>
</evidence>
<evidence type="ECO:0000259" key="14">
    <source>
        <dbReference type="Pfam" id="PF00593"/>
    </source>
</evidence>
<keyword evidence="6" id="KW-0408">Iron</keyword>
<dbReference type="PANTHER" id="PTHR32552">
    <property type="entry name" value="FERRICHROME IRON RECEPTOR-RELATED"/>
    <property type="match status" value="1"/>
</dbReference>
<evidence type="ECO:0000313" key="17">
    <source>
        <dbReference type="Proteomes" id="UP000006512"/>
    </source>
</evidence>
<evidence type="ECO:0000256" key="2">
    <source>
        <dbReference type="ARBA" id="ARBA00022448"/>
    </source>
</evidence>
<evidence type="ECO:0000256" key="12">
    <source>
        <dbReference type="RuleBase" id="RU003357"/>
    </source>
</evidence>
<keyword evidence="17" id="KW-1185">Reference proteome</keyword>
<gene>
    <name evidence="16" type="ORF">ABI_02740</name>
</gene>
<evidence type="ECO:0000256" key="10">
    <source>
        <dbReference type="ARBA" id="ARBA00023237"/>
    </source>
</evidence>
<keyword evidence="13" id="KW-0732">Signal</keyword>
<dbReference type="PROSITE" id="PS52016">
    <property type="entry name" value="TONB_DEPENDENT_REC_3"/>
    <property type="match status" value="1"/>
</dbReference>
<evidence type="ECO:0000256" key="5">
    <source>
        <dbReference type="ARBA" id="ARBA00022692"/>
    </source>
</evidence>
<evidence type="ECO:0000256" key="11">
    <source>
        <dbReference type="PROSITE-ProRule" id="PRU01360"/>
    </source>
</evidence>
<organism evidence="16 17">
    <name type="scientific">Asticcacaulis biprosthecium C19</name>
    <dbReference type="NCBI Taxonomy" id="715226"/>
    <lineage>
        <taxon>Bacteria</taxon>
        <taxon>Pseudomonadati</taxon>
        <taxon>Pseudomonadota</taxon>
        <taxon>Alphaproteobacteria</taxon>
        <taxon>Caulobacterales</taxon>
        <taxon>Caulobacteraceae</taxon>
        <taxon>Asticcacaulis</taxon>
    </lineage>
</organism>
<sequence>MKGLLLRTACAAALAASVAIASPALSQDAPADDAAAANDDNAVVITSTRRAVKAQDVPISVTSFSQKDLTAKGIVGFEGLGRETPGVVLNRPSANFNYFTARGVATNSGYGAGLQSAVAIYIDEQPINANGNTTNIDPNLFDVERVEFLRGPQGTLFGSGSLAGALRIITKAPNLSEFEASVLGDVAVRGNGSWRQRYNAMVNVPLVDGKLALRAVLFHRDEDGYITNIGTGTEKANSLIDTGGRVSLMWKPTERLSIRATASHENSNPQDSGMTSPNLGKYVKISDKPDLFTGKFTSYNVTVDYQFDGAKFMSSSNYSNFDQKFVVDLAGTFGGAIPFGLDAYGYRRTVVQEARLVSDPGGKFDWVLGGFYLERRQYLEYFLRSRQDFLTTYNIRNTEGEYYLMDYSHADSKETAIYGDLTYRFSDKLWVSGGLRYGSLSAQGFTDAGGFSAPNYYTYAFYGAAGYVFPGNTGYLNRVATPTATGREAKGEKPSYRLSLSYKPHDNLTTYAAVSTGFRTPVINALAGRVSLTDPNDLIIPDGADSDDLTNYELGAKGRWFGGKLGGSLALYRIDWRNIQVQANRVSDGVQFATNIGGATSQGLEWELHAYPRRGLVIGLNGSVNKSEVDKLTAQEAAYSGAVLGTPLSSPKFQGTAYVNYAWDLTPKARANWSLAISHVGEFPNTFPNTPGKPTVPMPTFDYTDAYTLVNTTLAIAMDNYTVGFYVENLTNSDSVVYVHPETFFTSRYARLTPRTVGVRLVADF</sequence>
<keyword evidence="3 11" id="KW-1134">Transmembrane beta strand</keyword>
<dbReference type="EMBL" id="GL883077">
    <property type="protein sequence ID" value="EGF91842.1"/>
    <property type="molecule type" value="Genomic_DNA"/>
</dbReference>
<dbReference type="GO" id="GO:0006826">
    <property type="term" value="P:iron ion transport"/>
    <property type="evidence" value="ECO:0007669"/>
    <property type="project" value="UniProtKB-KW"/>
</dbReference>
<name>F4QIT3_9CAUL</name>
<feature type="signal peptide" evidence="13">
    <location>
        <begin position="1"/>
        <end position="26"/>
    </location>
</feature>
<dbReference type="Pfam" id="PF07715">
    <property type="entry name" value="Plug"/>
    <property type="match status" value="1"/>
</dbReference>
<dbReference type="Pfam" id="PF00593">
    <property type="entry name" value="TonB_dep_Rec_b-barrel"/>
    <property type="match status" value="1"/>
</dbReference>
<dbReference type="GO" id="GO:0009279">
    <property type="term" value="C:cell outer membrane"/>
    <property type="evidence" value="ECO:0007669"/>
    <property type="project" value="UniProtKB-SubCell"/>
</dbReference>
<keyword evidence="7" id="KW-0406">Ion transport</keyword>
<evidence type="ECO:0000256" key="7">
    <source>
        <dbReference type="ARBA" id="ARBA00023065"/>
    </source>
</evidence>
<keyword evidence="10 11" id="KW-0998">Cell outer membrane</keyword>
<evidence type="ECO:0000256" key="13">
    <source>
        <dbReference type="SAM" id="SignalP"/>
    </source>
</evidence>
<dbReference type="InterPro" id="IPR000531">
    <property type="entry name" value="Beta-barrel_TonB"/>
</dbReference>
<feature type="domain" description="TonB-dependent receptor plug" evidence="15">
    <location>
        <begin position="54"/>
        <end position="165"/>
    </location>
</feature>
<dbReference type="SUPFAM" id="SSF56935">
    <property type="entry name" value="Porins"/>
    <property type="match status" value="1"/>
</dbReference>
<evidence type="ECO:0000313" key="16">
    <source>
        <dbReference type="EMBL" id="EGF91842.1"/>
    </source>
</evidence>
<dbReference type="OrthoDB" id="9760333at2"/>
<dbReference type="RefSeq" id="WP_006271008.1">
    <property type="nucleotide sequence ID" value="NZ_GL883077.1"/>
</dbReference>
<evidence type="ECO:0000256" key="9">
    <source>
        <dbReference type="ARBA" id="ARBA00023136"/>
    </source>
</evidence>
<feature type="domain" description="TonB-dependent receptor-like beta-barrel" evidence="14">
    <location>
        <begin position="288"/>
        <end position="730"/>
    </location>
</feature>
<proteinExistence type="inferred from homology"/>
<accession>F4QIT3</accession>
<evidence type="ECO:0000256" key="4">
    <source>
        <dbReference type="ARBA" id="ARBA00022496"/>
    </source>
</evidence>
<dbReference type="Proteomes" id="UP000006512">
    <property type="component" value="Unassembled WGS sequence"/>
</dbReference>
<keyword evidence="2 11" id="KW-0813">Transport</keyword>
<evidence type="ECO:0000256" key="8">
    <source>
        <dbReference type="ARBA" id="ARBA00023077"/>
    </source>
</evidence>
<dbReference type="AlphaFoldDB" id="F4QIT3"/>